<feature type="transmembrane region" description="Helical" evidence="8">
    <location>
        <begin position="12"/>
        <end position="30"/>
    </location>
</feature>
<dbReference type="InterPro" id="IPR023753">
    <property type="entry name" value="FAD/NAD-binding_dom"/>
</dbReference>
<evidence type="ECO:0000256" key="7">
    <source>
        <dbReference type="ARBA" id="ARBA00047599"/>
    </source>
</evidence>
<sequence>MEASNRNRKKKHIIVVGGGFAGLNFARQLFNNRFFAVTLVDKNNYNYFTPLLYQVATSFLEPSSISYPFRKLFKNKGIAFHMATVADVDPTMNTVQLSDGAVLRYDYLVFAAGAKTNFFGNEVFQRKAFALKDMDDALYIRNKMIQALEKAAGEKDPEARQRLLRIVIAGGGPTGVELAGMIAEMKDHVLQEYPEIDPALPEIYVVDALPYLLAPMSDKTHEAAYRILDGLGVKLKLNTQVSLYEDGKVYLSDGTVIDAKTLIWAAGVTAQTFEGIAADSLGKGRRMVTDRYNKVLGYDNIYAIGDISIQFGDPDYPNGHPQLAQPAIQQGKALAKNLLALAKGKPMKPFKYFDRGDMAIIGKTHAVADLFKKKLHIGGLPGLLSWLFIHLISLVNYNNKIKTLYNWTVAYLTSDQALRMIFRSKRKTRDTMPDIVPFKK</sequence>
<evidence type="ECO:0000256" key="6">
    <source>
        <dbReference type="ARBA" id="ARBA00023027"/>
    </source>
</evidence>
<feature type="domain" description="FAD/NAD(P)-binding" evidence="9">
    <location>
        <begin position="12"/>
        <end position="331"/>
    </location>
</feature>
<keyword evidence="6" id="KW-0520">NAD</keyword>
<evidence type="ECO:0000313" key="11">
    <source>
        <dbReference type="Proteomes" id="UP001319180"/>
    </source>
</evidence>
<keyword evidence="5" id="KW-0560">Oxidoreductase</keyword>
<dbReference type="InterPro" id="IPR045024">
    <property type="entry name" value="NDH-2"/>
</dbReference>
<dbReference type="GO" id="GO:0050136">
    <property type="term" value="F:NADH dehydrogenase (quinone) (non-electrogenic) activity"/>
    <property type="evidence" value="ECO:0007669"/>
    <property type="project" value="UniProtKB-EC"/>
</dbReference>
<dbReference type="EC" id="1.6.5.9" evidence="2"/>
<evidence type="ECO:0000256" key="1">
    <source>
        <dbReference type="ARBA" id="ARBA00005272"/>
    </source>
</evidence>
<evidence type="ECO:0000313" key="10">
    <source>
        <dbReference type="EMBL" id="MBT1690085.1"/>
    </source>
</evidence>
<gene>
    <name evidence="10" type="ORF">KK078_26205</name>
</gene>
<dbReference type="PRINTS" id="PR00411">
    <property type="entry name" value="PNDRDTASEI"/>
</dbReference>
<dbReference type="PRINTS" id="PR00368">
    <property type="entry name" value="FADPNR"/>
</dbReference>
<comment type="similarity">
    <text evidence="1">Belongs to the NADH dehydrogenase family.</text>
</comment>
<feature type="transmembrane region" description="Helical" evidence="8">
    <location>
        <begin position="380"/>
        <end position="398"/>
    </location>
</feature>
<evidence type="ECO:0000256" key="2">
    <source>
        <dbReference type="ARBA" id="ARBA00012637"/>
    </source>
</evidence>
<accession>A0AAP2DG61</accession>
<keyword evidence="3" id="KW-0285">Flavoprotein</keyword>
<keyword evidence="8" id="KW-0472">Membrane</keyword>
<evidence type="ECO:0000256" key="8">
    <source>
        <dbReference type="SAM" id="Phobius"/>
    </source>
</evidence>
<dbReference type="AlphaFoldDB" id="A0AAP2DG61"/>
<proteinExistence type="inferred from homology"/>
<evidence type="ECO:0000256" key="5">
    <source>
        <dbReference type="ARBA" id="ARBA00023002"/>
    </source>
</evidence>
<comment type="catalytic activity">
    <reaction evidence="7">
        <text>a quinone + NADH + H(+) = a quinol + NAD(+)</text>
        <dbReference type="Rhea" id="RHEA:46160"/>
        <dbReference type="ChEBI" id="CHEBI:15378"/>
        <dbReference type="ChEBI" id="CHEBI:24646"/>
        <dbReference type="ChEBI" id="CHEBI:57540"/>
        <dbReference type="ChEBI" id="CHEBI:57945"/>
        <dbReference type="ChEBI" id="CHEBI:132124"/>
        <dbReference type="EC" id="1.6.5.9"/>
    </reaction>
</comment>
<keyword evidence="11" id="KW-1185">Reference proteome</keyword>
<dbReference type="PANTHER" id="PTHR43706:SF47">
    <property type="entry name" value="EXTERNAL NADH-UBIQUINONE OXIDOREDUCTASE 1, MITOCHONDRIAL-RELATED"/>
    <property type="match status" value="1"/>
</dbReference>
<dbReference type="PANTHER" id="PTHR43706">
    <property type="entry name" value="NADH DEHYDROGENASE"/>
    <property type="match status" value="1"/>
</dbReference>
<dbReference type="InterPro" id="IPR036188">
    <property type="entry name" value="FAD/NAD-bd_sf"/>
</dbReference>
<comment type="caution">
    <text evidence="10">The sequence shown here is derived from an EMBL/GenBank/DDBJ whole genome shotgun (WGS) entry which is preliminary data.</text>
</comment>
<evidence type="ECO:0000256" key="3">
    <source>
        <dbReference type="ARBA" id="ARBA00022630"/>
    </source>
</evidence>
<keyword evidence="4" id="KW-0274">FAD</keyword>
<name>A0AAP2DG61_9BACT</name>
<dbReference type="Gene3D" id="3.50.50.100">
    <property type="match status" value="1"/>
</dbReference>
<dbReference type="Pfam" id="PF07992">
    <property type="entry name" value="Pyr_redox_2"/>
    <property type="match status" value="1"/>
</dbReference>
<dbReference type="Proteomes" id="UP001319180">
    <property type="component" value="Unassembled WGS sequence"/>
</dbReference>
<keyword evidence="8" id="KW-0812">Transmembrane</keyword>
<reference evidence="10 11" key="1">
    <citation type="submission" date="2021-05" db="EMBL/GenBank/DDBJ databases">
        <title>A Polyphasic approach of four new species of the genus Ohtaekwangia: Ohtaekwangia histidinii sp. nov., Ohtaekwangia cretensis sp. nov., Ohtaekwangia indiensis sp. nov., Ohtaekwangia reichenbachii sp. nov. from diverse environment.</title>
        <authorList>
            <person name="Octaviana S."/>
        </authorList>
    </citation>
    <scope>NUCLEOTIDE SEQUENCE [LARGE SCALE GENOMIC DNA]</scope>
    <source>
        <strain evidence="10 11">PWU37</strain>
    </source>
</reference>
<dbReference type="EMBL" id="JAHESC010000055">
    <property type="protein sequence ID" value="MBT1690085.1"/>
    <property type="molecule type" value="Genomic_DNA"/>
</dbReference>
<evidence type="ECO:0000259" key="9">
    <source>
        <dbReference type="Pfam" id="PF07992"/>
    </source>
</evidence>
<dbReference type="RefSeq" id="WP_254093304.1">
    <property type="nucleotide sequence ID" value="NZ_JAHESC010000055.1"/>
</dbReference>
<keyword evidence="8" id="KW-1133">Transmembrane helix</keyword>
<protein>
    <recommendedName>
        <fullName evidence="2">NADH:ubiquinone reductase (non-electrogenic)</fullName>
        <ecNumber evidence="2">1.6.5.9</ecNumber>
    </recommendedName>
</protein>
<dbReference type="SUPFAM" id="SSF51905">
    <property type="entry name" value="FAD/NAD(P)-binding domain"/>
    <property type="match status" value="2"/>
</dbReference>
<evidence type="ECO:0000256" key="4">
    <source>
        <dbReference type="ARBA" id="ARBA00022827"/>
    </source>
</evidence>
<organism evidence="10 11">
    <name type="scientific">Dawidia soli</name>
    <dbReference type="NCBI Taxonomy" id="2782352"/>
    <lineage>
        <taxon>Bacteria</taxon>
        <taxon>Pseudomonadati</taxon>
        <taxon>Bacteroidota</taxon>
        <taxon>Cytophagia</taxon>
        <taxon>Cytophagales</taxon>
        <taxon>Chryseotaleaceae</taxon>
        <taxon>Dawidia</taxon>
    </lineage>
</organism>